<evidence type="ECO:0000256" key="1">
    <source>
        <dbReference type="SAM" id="Phobius"/>
    </source>
</evidence>
<dbReference type="InterPro" id="IPR035211">
    <property type="entry name" value="DUF5325"/>
</dbReference>
<accession>A0A4R6BNM4</accession>
<evidence type="ECO:0008006" key="4">
    <source>
        <dbReference type="Google" id="ProtNLM"/>
    </source>
</evidence>
<keyword evidence="1" id="KW-0812">Transmembrane</keyword>
<dbReference type="Pfam" id="PF17259">
    <property type="entry name" value="DUF5325"/>
    <property type="match status" value="1"/>
</dbReference>
<reference evidence="2 3" key="1">
    <citation type="submission" date="2019-01" db="EMBL/GenBank/DDBJ databases">
        <title>Draft genome sequences of the type strains of six Macrococcus species.</title>
        <authorList>
            <person name="Mazhar S."/>
            <person name="Altermann E."/>
            <person name="Hill C."/>
            <person name="Mcauliffe O."/>
        </authorList>
    </citation>
    <scope>NUCLEOTIDE SEQUENCE [LARGE SCALE GENOMIC DNA]</scope>
    <source>
        <strain evidence="2 3">CCM4809</strain>
    </source>
</reference>
<dbReference type="Proteomes" id="UP000295328">
    <property type="component" value="Unassembled WGS sequence"/>
</dbReference>
<gene>
    <name evidence="2" type="ORF">ERX37_04300</name>
</gene>
<proteinExistence type="predicted"/>
<name>A0A4R6BNM4_9STAP</name>
<dbReference type="AlphaFoldDB" id="A0A4R6BNM4"/>
<comment type="caution">
    <text evidence="2">The sequence shown here is derived from an EMBL/GenBank/DDBJ whole genome shotgun (WGS) entry which is preliminary data.</text>
</comment>
<feature type="transmembrane region" description="Helical" evidence="1">
    <location>
        <begin position="32"/>
        <end position="50"/>
    </location>
</feature>
<organism evidence="2 3">
    <name type="scientific">Macrococcus hajekii</name>
    <dbReference type="NCBI Taxonomy" id="198482"/>
    <lineage>
        <taxon>Bacteria</taxon>
        <taxon>Bacillati</taxon>
        <taxon>Bacillota</taxon>
        <taxon>Bacilli</taxon>
        <taxon>Bacillales</taxon>
        <taxon>Staphylococcaceae</taxon>
        <taxon>Macrococcus</taxon>
    </lineage>
</organism>
<protein>
    <recommendedName>
        <fullName evidence="4">YlaF family protein</fullName>
    </recommendedName>
</protein>
<keyword evidence="3" id="KW-1185">Reference proteome</keyword>
<dbReference type="OrthoDB" id="2390395at2"/>
<keyword evidence="1" id="KW-1133">Transmembrane helix</keyword>
<feature type="transmembrane region" description="Helical" evidence="1">
    <location>
        <begin position="7"/>
        <end position="26"/>
    </location>
</feature>
<evidence type="ECO:0000313" key="3">
    <source>
        <dbReference type="Proteomes" id="UP000295328"/>
    </source>
</evidence>
<dbReference type="RefSeq" id="WP_133429406.1">
    <property type="nucleotide sequence ID" value="NZ_BMCC01000001.1"/>
</dbReference>
<keyword evidence="1" id="KW-0472">Membrane</keyword>
<sequence>MKKSKTIFMVLAILAVLCMIGFSAGIAESSLIIMLLSAVLFIAIFGYGFTMKKKYRENNWL</sequence>
<evidence type="ECO:0000313" key="2">
    <source>
        <dbReference type="EMBL" id="TDM03312.1"/>
    </source>
</evidence>
<dbReference type="EMBL" id="SCWE01000001">
    <property type="protein sequence ID" value="TDM03312.1"/>
    <property type="molecule type" value="Genomic_DNA"/>
</dbReference>